<keyword evidence="1" id="KW-0496">Mitochondrion</keyword>
<geneLocation type="mitochondrion" evidence="1"/>
<dbReference type="EMBL" id="KY774314">
    <property type="protein sequence ID" value="ART31851.1"/>
    <property type="molecule type" value="Genomic_DNA"/>
</dbReference>
<proteinExistence type="predicted"/>
<accession>A0A1Y0B368</accession>
<reference evidence="1" key="1">
    <citation type="submission" date="2017-03" db="EMBL/GenBank/DDBJ databases">
        <title>The mitochondrial genome of the carnivorous plant Utricularia reniformis (Lentibulariaceae): structure, comparative analysis and evolutionary landmarks.</title>
        <authorList>
            <person name="Silva S.R."/>
            <person name="Alvarenga D.O."/>
            <person name="Michael T.P."/>
            <person name="Miranda V.F.O."/>
            <person name="Varani A.M."/>
        </authorList>
    </citation>
    <scope>NUCLEOTIDE SEQUENCE</scope>
</reference>
<sequence>MNKRPNRHISLPLVSFLLKRRYYLRSVCLMLLFILASK</sequence>
<gene>
    <name evidence="1" type="ORF">AEK19_MT1669</name>
</gene>
<dbReference type="AlphaFoldDB" id="A0A1Y0B368"/>
<name>A0A1Y0B368_9LAMI</name>
<protein>
    <submittedName>
        <fullName evidence="1">Uncharacterized protein</fullName>
    </submittedName>
</protein>
<organism evidence="1">
    <name type="scientific">Utricularia reniformis</name>
    <dbReference type="NCBI Taxonomy" id="192314"/>
    <lineage>
        <taxon>Eukaryota</taxon>
        <taxon>Viridiplantae</taxon>
        <taxon>Streptophyta</taxon>
        <taxon>Embryophyta</taxon>
        <taxon>Tracheophyta</taxon>
        <taxon>Spermatophyta</taxon>
        <taxon>Magnoliopsida</taxon>
        <taxon>eudicotyledons</taxon>
        <taxon>Gunneridae</taxon>
        <taxon>Pentapetalae</taxon>
        <taxon>asterids</taxon>
        <taxon>lamiids</taxon>
        <taxon>Lamiales</taxon>
        <taxon>Lentibulariaceae</taxon>
        <taxon>Utricularia</taxon>
    </lineage>
</organism>
<evidence type="ECO:0000313" key="1">
    <source>
        <dbReference type="EMBL" id="ART31851.1"/>
    </source>
</evidence>